<dbReference type="AlphaFoldDB" id="E2BRK3"/>
<keyword evidence="2" id="KW-0227">DNA damage</keyword>
<reference evidence="4 5" key="1">
    <citation type="journal article" date="2010" name="Science">
        <title>Genomic comparison of the ants Camponotus floridanus and Harpegnathos saltator.</title>
        <authorList>
            <person name="Bonasio R."/>
            <person name="Zhang G."/>
            <person name="Ye C."/>
            <person name="Mutti N.S."/>
            <person name="Fang X."/>
            <person name="Qin N."/>
            <person name="Donahue G."/>
            <person name="Yang P."/>
            <person name="Li Q."/>
            <person name="Li C."/>
            <person name="Zhang P."/>
            <person name="Huang Z."/>
            <person name="Berger S.L."/>
            <person name="Reinberg D."/>
            <person name="Wang J."/>
            <person name="Liebig J."/>
        </authorList>
    </citation>
    <scope>NUCLEOTIDE SEQUENCE [LARGE SCALE GENOMIC DNA]</scope>
    <source>
        <strain evidence="4 5">R22 G/1</strain>
    </source>
</reference>
<dbReference type="OrthoDB" id="342900at2759"/>
<comment type="subunit">
    <text evidence="2">Component of the CIA complex.</text>
</comment>
<evidence type="ECO:0000256" key="2">
    <source>
        <dbReference type="RuleBase" id="RU367072"/>
    </source>
</evidence>
<dbReference type="InterPro" id="IPR024687">
    <property type="entry name" value="MMS19_C"/>
</dbReference>
<evidence type="ECO:0000259" key="3">
    <source>
        <dbReference type="Pfam" id="PF12460"/>
    </source>
</evidence>
<feature type="domain" description="MMS19 C-terminal" evidence="3">
    <location>
        <begin position="4"/>
        <end position="209"/>
    </location>
</feature>
<keyword evidence="2" id="KW-0963">Cytoplasm</keyword>
<dbReference type="SUPFAM" id="SSF48371">
    <property type="entry name" value="ARM repeat"/>
    <property type="match status" value="1"/>
</dbReference>
<gene>
    <name evidence="4" type="ORF">EAI_14323</name>
</gene>
<dbReference type="InParanoid" id="E2BRK3"/>
<dbReference type="EMBL" id="GL449965">
    <property type="protein sequence ID" value="EFN81695.1"/>
    <property type="molecule type" value="Genomic_DNA"/>
</dbReference>
<dbReference type="PANTHER" id="PTHR12891:SF0">
    <property type="entry name" value="MMS19 NUCLEOTIDE EXCISION REPAIR PROTEIN HOMOLOG"/>
    <property type="match status" value="1"/>
</dbReference>
<keyword evidence="2" id="KW-0539">Nucleus</keyword>
<comment type="similarity">
    <text evidence="1 2">Belongs to the MET18/MMS19 family.</text>
</comment>
<dbReference type="GO" id="GO:0005634">
    <property type="term" value="C:nucleus"/>
    <property type="evidence" value="ECO:0007669"/>
    <property type="project" value="UniProtKB-SubCell"/>
</dbReference>
<dbReference type="Proteomes" id="UP000008237">
    <property type="component" value="Unassembled WGS sequence"/>
</dbReference>
<comment type="function">
    <text evidence="2">Key component of the cytosolic iron-sulfur protein assembly (CIA) complex, a multiprotein complex that mediates the incorporation of iron-sulfur cluster into apoproteins specifically involved in DNA metabolism and genomic integrity. In the CIA complex, MMS19 acts as an adapter between early-acting CIA components and a subset of cellular target iron-sulfur proteins.</text>
</comment>
<dbReference type="Gene3D" id="1.25.10.10">
    <property type="entry name" value="Leucine-rich Repeat Variant"/>
    <property type="match status" value="1"/>
</dbReference>
<proteinExistence type="inferred from homology"/>
<dbReference type="GO" id="GO:0006281">
    <property type="term" value="P:DNA repair"/>
    <property type="evidence" value="ECO:0007669"/>
    <property type="project" value="UniProtKB-UniRule"/>
</dbReference>
<keyword evidence="2" id="KW-0206">Cytoskeleton</keyword>
<dbReference type="PANTHER" id="PTHR12891">
    <property type="entry name" value="DNA REPAIR/TRANSCRIPTION PROTEIN MET18/MMS19"/>
    <property type="match status" value="1"/>
</dbReference>
<protein>
    <recommendedName>
        <fullName evidence="2">MMS19 nucleotide excision repair protein</fullName>
    </recommendedName>
</protein>
<evidence type="ECO:0000313" key="5">
    <source>
        <dbReference type="Proteomes" id="UP000008237"/>
    </source>
</evidence>
<dbReference type="InterPro" id="IPR016024">
    <property type="entry name" value="ARM-type_fold"/>
</dbReference>
<dbReference type="InterPro" id="IPR039920">
    <property type="entry name" value="MMS19"/>
</dbReference>
<dbReference type="GO" id="GO:0005819">
    <property type="term" value="C:spindle"/>
    <property type="evidence" value="ECO:0007669"/>
    <property type="project" value="UniProtKB-SubCell"/>
</dbReference>
<accession>E2BRK3</accession>
<dbReference type="InterPro" id="IPR011989">
    <property type="entry name" value="ARM-like"/>
</dbReference>
<dbReference type="STRING" id="610380.E2BRK3"/>
<dbReference type="Pfam" id="PF12460">
    <property type="entry name" value="MMS19_C"/>
    <property type="match status" value="1"/>
</dbReference>
<name>E2BRK3_HARSA</name>
<dbReference type="GO" id="GO:0097361">
    <property type="term" value="C:cytosolic [4Fe-4S] assembly targeting complex"/>
    <property type="evidence" value="ECO:0007669"/>
    <property type="project" value="UniProtKB-UniRule"/>
</dbReference>
<organism evidence="5">
    <name type="scientific">Harpegnathos saltator</name>
    <name type="common">Jerdon's jumping ant</name>
    <dbReference type="NCBI Taxonomy" id="610380"/>
    <lineage>
        <taxon>Eukaryota</taxon>
        <taxon>Metazoa</taxon>
        <taxon>Ecdysozoa</taxon>
        <taxon>Arthropoda</taxon>
        <taxon>Hexapoda</taxon>
        <taxon>Insecta</taxon>
        <taxon>Pterygota</taxon>
        <taxon>Neoptera</taxon>
        <taxon>Endopterygota</taxon>
        <taxon>Hymenoptera</taxon>
        <taxon>Apocrita</taxon>
        <taxon>Aculeata</taxon>
        <taxon>Formicoidea</taxon>
        <taxon>Formicidae</taxon>
        <taxon>Ponerinae</taxon>
        <taxon>Ponerini</taxon>
        <taxon>Harpegnathos</taxon>
    </lineage>
</organism>
<comment type="subcellular location">
    <subcellularLocation>
        <location evidence="2">Cytoplasm</location>
        <location evidence="2">Cytoskeleton</location>
        <location evidence="2">Spindle</location>
    </subcellularLocation>
    <subcellularLocation>
        <location evidence="2">Nucleus</location>
    </subcellularLocation>
</comment>
<evidence type="ECO:0000313" key="4">
    <source>
        <dbReference type="EMBL" id="EFN81695.1"/>
    </source>
</evidence>
<dbReference type="GO" id="GO:0051604">
    <property type="term" value="P:protein maturation"/>
    <property type="evidence" value="ECO:0007669"/>
    <property type="project" value="UniProtKB-UniRule"/>
</dbReference>
<keyword evidence="2" id="KW-0234">DNA repair</keyword>
<sequence length="262" mass="30765">MEAEDLNRIVSYFEEKISNNLKENIDMELEHVIDLQIWMTKALIIRGYKKSQDLLENLTHLLTHDRVGQYVSQQYQILISNHEDVLTKENFCDIKIFHKQRVFEYLLQENNNVVNSMRQNYLIALIYSLEQISTELKFLHLARLVPLLIESLSLSDVQLILWTLRSLKSLINSKHDIFSNNVQCIIPRLLQLATRESMNVRIAVLECLSYYADYPTVIIYPYKVLVLDKLGIIIDDHKRLVRKAAVEARTRWFIVGVSEDSE</sequence>
<dbReference type="OMA" id="KEHYLLA"/>
<keyword evidence="5" id="KW-1185">Reference proteome</keyword>
<dbReference type="GO" id="GO:0016226">
    <property type="term" value="P:iron-sulfur cluster assembly"/>
    <property type="evidence" value="ECO:0007669"/>
    <property type="project" value="UniProtKB-UniRule"/>
</dbReference>
<evidence type="ECO:0000256" key="1">
    <source>
        <dbReference type="ARBA" id="ARBA00009340"/>
    </source>
</evidence>